<evidence type="ECO:0000256" key="3">
    <source>
        <dbReference type="RuleBase" id="RU003616"/>
    </source>
</evidence>
<keyword evidence="6" id="KW-1185">Reference proteome</keyword>
<organism evidence="5 6">
    <name type="scientific">Lentinula aciculospora</name>
    <dbReference type="NCBI Taxonomy" id="153920"/>
    <lineage>
        <taxon>Eukaryota</taxon>
        <taxon>Fungi</taxon>
        <taxon>Dikarya</taxon>
        <taxon>Basidiomycota</taxon>
        <taxon>Agaricomycotina</taxon>
        <taxon>Agaricomycetes</taxon>
        <taxon>Agaricomycetidae</taxon>
        <taxon>Agaricales</taxon>
        <taxon>Marasmiineae</taxon>
        <taxon>Omphalotaceae</taxon>
        <taxon>Lentinula</taxon>
    </lineage>
</organism>
<evidence type="ECO:0000256" key="2">
    <source>
        <dbReference type="PROSITE-ProRule" id="PRU00285"/>
    </source>
</evidence>
<dbReference type="PANTHER" id="PTHR11527">
    <property type="entry name" value="HEAT-SHOCK PROTEIN 20 FAMILY MEMBER"/>
    <property type="match status" value="1"/>
</dbReference>
<dbReference type="PROSITE" id="PS01031">
    <property type="entry name" value="SHSP"/>
    <property type="match status" value="1"/>
</dbReference>
<dbReference type="InterPro" id="IPR002068">
    <property type="entry name" value="A-crystallin/Hsp20_dom"/>
</dbReference>
<dbReference type="InterPro" id="IPR031107">
    <property type="entry name" value="Small_HSP"/>
</dbReference>
<dbReference type="CDD" id="cd06464">
    <property type="entry name" value="ACD_sHsps-like"/>
    <property type="match status" value="1"/>
</dbReference>
<name>A0A9W9AW42_9AGAR</name>
<reference evidence="5" key="1">
    <citation type="submission" date="2022-08" db="EMBL/GenBank/DDBJ databases">
        <title>A Global Phylogenomic Analysis of the Shiitake Genus Lentinula.</title>
        <authorList>
            <consortium name="DOE Joint Genome Institute"/>
            <person name="Sierra-Patev S."/>
            <person name="Min B."/>
            <person name="Naranjo-Ortiz M."/>
            <person name="Looney B."/>
            <person name="Konkel Z."/>
            <person name="Slot J.C."/>
            <person name="Sakamoto Y."/>
            <person name="Steenwyk J.L."/>
            <person name="Rokas A."/>
            <person name="Carro J."/>
            <person name="Camarero S."/>
            <person name="Ferreira P."/>
            <person name="Molpeceres G."/>
            <person name="Ruiz-Duenas F.J."/>
            <person name="Serrano A."/>
            <person name="Henrissat B."/>
            <person name="Drula E."/>
            <person name="Hughes K.W."/>
            <person name="Mata J.L."/>
            <person name="Ishikawa N.K."/>
            <person name="Vargas-Isla R."/>
            <person name="Ushijima S."/>
            <person name="Smith C.A."/>
            <person name="Ahrendt S."/>
            <person name="Andreopoulos W."/>
            <person name="He G."/>
            <person name="Labutti K."/>
            <person name="Lipzen A."/>
            <person name="Ng V."/>
            <person name="Riley R."/>
            <person name="Sandor L."/>
            <person name="Barry K."/>
            <person name="Martinez A.T."/>
            <person name="Xiao Y."/>
            <person name="Gibbons J.G."/>
            <person name="Terashima K."/>
            <person name="Grigoriev I.V."/>
            <person name="Hibbett D.S."/>
        </authorList>
    </citation>
    <scope>NUCLEOTIDE SEQUENCE</scope>
    <source>
        <strain evidence="5">JLM2183</strain>
    </source>
</reference>
<dbReference type="OrthoDB" id="1431247at2759"/>
<accession>A0A9W9AW42</accession>
<keyword evidence="1" id="KW-0346">Stress response</keyword>
<evidence type="ECO:0000313" key="5">
    <source>
        <dbReference type="EMBL" id="KAJ4489996.1"/>
    </source>
</evidence>
<dbReference type="InterPro" id="IPR008978">
    <property type="entry name" value="HSP20-like_chaperone"/>
</dbReference>
<proteinExistence type="inferred from homology"/>
<comment type="similarity">
    <text evidence="2 3">Belongs to the small heat shock protein (HSP20) family.</text>
</comment>
<sequence>MTPTVTAKTMSLRNPSRRRLPLNDDIINQIVLERLKVLHKANKIRFVNPTSGMFKPRCDLIDDPTSNLVTAMFELPGTKRSEIALNLRDGDLVVEGERTRPDKKYKSQSSFSRFPASSAEATASVGNGSEQKSRYVLEELRYGKFERKITLPHGTQDADIKAHMSEGMLIVTWPRQPLSQRSNTSALKPTFAS</sequence>
<evidence type="ECO:0000256" key="1">
    <source>
        <dbReference type="ARBA" id="ARBA00023016"/>
    </source>
</evidence>
<dbReference type="AlphaFoldDB" id="A0A9W9AW42"/>
<evidence type="ECO:0000259" key="4">
    <source>
        <dbReference type="PROSITE" id="PS01031"/>
    </source>
</evidence>
<gene>
    <name evidence="5" type="ORF">J3R30DRAFT_3418075</name>
</gene>
<dbReference type="Proteomes" id="UP001150266">
    <property type="component" value="Unassembled WGS sequence"/>
</dbReference>
<dbReference type="SUPFAM" id="SSF49764">
    <property type="entry name" value="HSP20-like chaperones"/>
    <property type="match status" value="1"/>
</dbReference>
<dbReference type="Gene3D" id="2.60.40.790">
    <property type="match status" value="1"/>
</dbReference>
<comment type="caution">
    <text evidence="5">The sequence shown here is derived from an EMBL/GenBank/DDBJ whole genome shotgun (WGS) entry which is preliminary data.</text>
</comment>
<protein>
    <submittedName>
        <fullName evidence="5">HSP20-like chaperone</fullName>
    </submittedName>
</protein>
<evidence type="ECO:0000313" key="6">
    <source>
        <dbReference type="Proteomes" id="UP001150266"/>
    </source>
</evidence>
<dbReference type="EMBL" id="JAOTPV010000001">
    <property type="protein sequence ID" value="KAJ4489996.1"/>
    <property type="molecule type" value="Genomic_DNA"/>
</dbReference>
<feature type="domain" description="SHSP" evidence="4">
    <location>
        <begin position="48"/>
        <end position="190"/>
    </location>
</feature>
<dbReference type="Pfam" id="PF00011">
    <property type="entry name" value="HSP20"/>
    <property type="match status" value="1"/>
</dbReference>